<evidence type="ECO:0000313" key="1">
    <source>
        <dbReference type="EMBL" id="RFM24739.1"/>
    </source>
</evidence>
<accession>A0A395M1Q8</accession>
<proteinExistence type="predicted"/>
<gene>
    <name evidence="1" type="ORF">D0433_04205</name>
</gene>
<comment type="caution">
    <text evidence="1">The sequence shown here is derived from an EMBL/GenBank/DDBJ whole genome shotgun (WGS) entry which is preliminary data.</text>
</comment>
<dbReference type="EMBL" id="PHFL01000027">
    <property type="protein sequence ID" value="RFM24739.1"/>
    <property type="molecule type" value="Genomic_DNA"/>
</dbReference>
<dbReference type="Proteomes" id="UP000266389">
    <property type="component" value="Unassembled WGS sequence"/>
</dbReference>
<organism evidence="1 2">
    <name type="scientific">Candidatus Thermochlorobacter aerophilus</name>
    <dbReference type="NCBI Taxonomy" id="1868324"/>
    <lineage>
        <taxon>Bacteria</taxon>
        <taxon>Pseudomonadati</taxon>
        <taxon>Chlorobiota</taxon>
        <taxon>Chlorobiia</taxon>
        <taxon>Chlorobiales</taxon>
        <taxon>Candidatus Thermochlorobacteriaceae</taxon>
        <taxon>Candidatus Thermochlorobacter</taxon>
    </lineage>
</organism>
<dbReference type="Gene3D" id="2.130.10.10">
    <property type="entry name" value="YVTN repeat-like/Quinoprotein amine dehydrogenase"/>
    <property type="match status" value="1"/>
</dbReference>
<evidence type="ECO:0000313" key="2">
    <source>
        <dbReference type="Proteomes" id="UP000266389"/>
    </source>
</evidence>
<evidence type="ECO:0008006" key="3">
    <source>
        <dbReference type="Google" id="ProtNLM"/>
    </source>
</evidence>
<dbReference type="Gene3D" id="2.120.10.30">
    <property type="entry name" value="TolB, C-terminal domain"/>
    <property type="match status" value="1"/>
</dbReference>
<protein>
    <recommendedName>
        <fullName evidence="3">DUF4221 domain-containing protein</fullName>
    </recommendedName>
</protein>
<dbReference type="AlphaFoldDB" id="A0A395M1Q8"/>
<name>A0A395M1Q8_9BACT</name>
<dbReference type="InterPro" id="IPR011042">
    <property type="entry name" value="6-blade_b-propeller_TolB-like"/>
</dbReference>
<dbReference type="InterPro" id="IPR015943">
    <property type="entry name" value="WD40/YVTN_repeat-like_dom_sf"/>
</dbReference>
<sequence length="408" mass="45039">MNTKRNIIYILLLSLLLMRCGEKLNLNQFPTTAVNDPVPVRYIPLPWAASPRNTFNKPTDIITGYDGTFYFIEEGENRIVNLDASGEVISVSRPIRKPMAIAQTRNMQLLVTAVDTIRLGGTLVEQAVIWRLNLVDTVGGVLRRRNLSDVVPQIVYRHPTPSIAQANANVRYTGIATFFDNSFIVSRTGAIRSDNPAVSSNAILLFPRGFDVNSPNPALREPGAVPLRVNGNGYGFADSVSSITTLAVPPQSPDVNRSFDFLFTTVVPTQPLKVHRIRFVQSAAGDVFAPDESLLNQNTAVGTRFIGEPNRFSRPADISVAGNFIFIVDSEQNKFYQFTSQGVEGVPPPPNAPDRRNVIVSFSEFGIDASNPDRLNNPRGVCFLRPYLYISDTNNGRVLRMILTSDID</sequence>
<dbReference type="SUPFAM" id="SSF101898">
    <property type="entry name" value="NHL repeat"/>
    <property type="match status" value="1"/>
</dbReference>
<reference evidence="1 2" key="1">
    <citation type="journal article" date="2011" name="ISME J.">
        <title>Community ecology of hot spring cyanobacterial mats: predominant populations and their functional potential.</title>
        <authorList>
            <person name="Klatt C.G."/>
            <person name="Wood J.M."/>
            <person name="Rusch D.B."/>
            <person name="Bateson M.M."/>
            <person name="Hamamura N."/>
            <person name="Heidelberg J.F."/>
            <person name="Grossman A.R."/>
            <person name="Bhaya D."/>
            <person name="Cohan F.M."/>
            <person name="Kuhl M."/>
            <person name="Bryant D.A."/>
            <person name="Ward D.M."/>
        </authorList>
    </citation>
    <scope>NUCLEOTIDE SEQUENCE [LARGE SCALE GENOMIC DNA]</scope>
    <source>
        <strain evidence="1">OS</strain>
    </source>
</reference>